<reference evidence="1 2" key="1">
    <citation type="journal article" date="2016" name="Nat. Commun.">
        <title>Thousands of microbial genomes shed light on interconnected biogeochemical processes in an aquifer system.</title>
        <authorList>
            <person name="Anantharaman K."/>
            <person name="Brown C.T."/>
            <person name="Hug L.A."/>
            <person name="Sharon I."/>
            <person name="Castelle C.J."/>
            <person name="Probst A.J."/>
            <person name="Thomas B.C."/>
            <person name="Singh A."/>
            <person name="Wilkins M.J."/>
            <person name="Karaoz U."/>
            <person name="Brodie E.L."/>
            <person name="Williams K.H."/>
            <person name="Hubbard S.S."/>
            <person name="Banfield J.F."/>
        </authorList>
    </citation>
    <scope>NUCLEOTIDE SEQUENCE [LARGE SCALE GENOMIC DNA]</scope>
</reference>
<accession>A0A1F8DUY3</accession>
<dbReference type="Proteomes" id="UP000177029">
    <property type="component" value="Unassembled WGS sequence"/>
</dbReference>
<sequence length="232" mass="26213">MTIFVSFFVAGNSGTVPHESISMRIIEHTLPDSIGVFGSWVALEDSELETLDVNSLIDHLISRLRAVSSGNSDAGAYHALMVGILEFIFYPNLINPVKELEINQGRKRIDISFDNGAPPDGFFYRLQHSFQIPCPYIFFECKNYSRDVSNPELDQMIGRLSPNRGRFGIIVCRNIEDEDAFLKRCADSYKDQHGLIVPLTDADITQILEQKKAGILHFEEDILTEKARKIMT</sequence>
<dbReference type="STRING" id="1802555.A2755_00465"/>
<name>A0A1F8DUY3_9BACT</name>
<gene>
    <name evidence="1" type="ORF">A2755_00465</name>
</gene>
<evidence type="ECO:0000313" key="1">
    <source>
        <dbReference type="EMBL" id="OGM91809.1"/>
    </source>
</evidence>
<protein>
    <recommendedName>
        <fullName evidence="3">Restriction endonuclease type IV Mrr domain-containing protein</fullName>
    </recommendedName>
</protein>
<evidence type="ECO:0000313" key="2">
    <source>
        <dbReference type="Proteomes" id="UP000177029"/>
    </source>
</evidence>
<organism evidence="1 2">
    <name type="scientific">Candidatus Wolfebacteria bacterium RIFCSPHIGHO2_01_FULL_48_22</name>
    <dbReference type="NCBI Taxonomy" id="1802555"/>
    <lineage>
        <taxon>Bacteria</taxon>
        <taxon>Candidatus Wolfeibacteriota</taxon>
    </lineage>
</organism>
<dbReference type="AlphaFoldDB" id="A0A1F8DUY3"/>
<dbReference type="EMBL" id="MGIP01000006">
    <property type="protein sequence ID" value="OGM91809.1"/>
    <property type="molecule type" value="Genomic_DNA"/>
</dbReference>
<proteinExistence type="predicted"/>
<comment type="caution">
    <text evidence="1">The sequence shown here is derived from an EMBL/GenBank/DDBJ whole genome shotgun (WGS) entry which is preliminary data.</text>
</comment>
<evidence type="ECO:0008006" key="3">
    <source>
        <dbReference type="Google" id="ProtNLM"/>
    </source>
</evidence>